<dbReference type="PANTHER" id="PTHR34978">
    <property type="entry name" value="POSSIBLE SENSOR-TRANSDUCER PROTEIN BLAR"/>
    <property type="match status" value="1"/>
</dbReference>
<dbReference type="Proteomes" id="UP001055420">
    <property type="component" value="Chromosome"/>
</dbReference>
<feature type="coiled-coil region" evidence="1">
    <location>
        <begin position="482"/>
        <end position="512"/>
    </location>
</feature>
<keyword evidence="4" id="KW-0645">Protease</keyword>
<gene>
    <name evidence="4" type="ORF">NFI80_07260</name>
</gene>
<protein>
    <submittedName>
        <fullName evidence="4">M48 family metalloprotease</fullName>
        <ecNumber evidence="4">3.4.24.-</ecNumber>
    </submittedName>
</protein>
<dbReference type="CDD" id="cd07341">
    <property type="entry name" value="M56_BlaR1_MecR1_like"/>
    <property type="match status" value="1"/>
</dbReference>
<dbReference type="InterPro" id="IPR008756">
    <property type="entry name" value="Peptidase_M56"/>
</dbReference>
<feature type="domain" description="Peptidase M56" evidence="3">
    <location>
        <begin position="67"/>
        <end position="276"/>
    </location>
</feature>
<keyword evidence="4" id="KW-0378">Hydrolase</keyword>
<feature type="transmembrane region" description="Helical" evidence="2">
    <location>
        <begin position="123"/>
        <end position="143"/>
    </location>
</feature>
<accession>A0ABY4XQ03</accession>
<dbReference type="PANTHER" id="PTHR34978:SF3">
    <property type="entry name" value="SLR0241 PROTEIN"/>
    <property type="match status" value="1"/>
</dbReference>
<feature type="transmembrane region" description="Helical" evidence="2">
    <location>
        <begin position="54"/>
        <end position="74"/>
    </location>
</feature>
<keyword evidence="5" id="KW-1185">Reference proteome</keyword>
<evidence type="ECO:0000313" key="4">
    <source>
        <dbReference type="EMBL" id="USJ32534.1"/>
    </source>
</evidence>
<name>A0ABY4XQ03_9BACT</name>
<dbReference type="InterPro" id="IPR052173">
    <property type="entry name" value="Beta-lactam_resp_regulator"/>
</dbReference>
<evidence type="ECO:0000313" key="5">
    <source>
        <dbReference type="Proteomes" id="UP001055420"/>
    </source>
</evidence>
<organism evidence="4 5">
    <name type="scientific">Dyadobacter chenhuakuii</name>
    <dbReference type="NCBI Taxonomy" id="2909339"/>
    <lineage>
        <taxon>Bacteria</taxon>
        <taxon>Pseudomonadati</taxon>
        <taxon>Bacteroidota</taxon>
        <taxon>Cytophagia</taxon>
        <taxon>Cytophagales</taxon>
        <taxon>Spirosomataceae</taxon>
        <taxon>Dyadobacter</taxon>
    </lineage>
</organism>
<dbReference type="Pfam" id="PF05569">
    <property type="entry name" value="Peptidase_M56"/>
    <property type="match status" value="1"/>
</dbReference>
<feature type="transmembrane region" description="Helical" evidence="2">
    <location>
        <begin position="20"/>
        <end position="42"/>
    </location>
</feature>
<keyword evidence="2" id="KW-1133">Transmembrane helix</keyword>
<feature type="transmembrane region" description="Helical" evidence="2">
    <location>
        <begin position="322"/>
        <end position="345"/>
    </location>
</feature>
<evidence type="ECO:0000256" key="2">
    <source>
        <dbReference type="SAM" id="Phobius"/>
    </source>
</evidence>
<dbReference type="Gene3D" id="3.30.2010.10">
    <property type="entry name" value="Metalloproteases ('zincins'), catalytic domain"/>
    <property type="match status" value="1"/>
</dbReference>
<reference evidence="4" key="1">
    <citation type="submission" date="2022-06" db="EMBL/GenBank/DDBJ databases">
        <title>Novel species in genus Dyadobacter.</title>
        <authorList>
            <person name="Ma C."/>
        </authorList>
    </citation>
    <scope>NUCLEOTIDE SEQUENCE</scope>
    <source>
        <strain evidence="4">CY22</strain>
    </source>
</reference>
<dbReference type="EC" id="3.4.24.-" evidence="4"/>
<keyword evidence="2" id="KW-0472">Membrane</keyword>
<proteinExistence type="predicted"/>
<dbReference type="EMBL" id="CP098805">
    <property type="protein sequence ID" value="USJ32534.1"/>
    <property type="molecule type" value="Genomic_DNA"/>
</dbReference>
<evidence type="ECO:0000256" key="1">
    <source>
        <dbReference type="SAM" id="Coils"/>
    </source>
</evidence>
<sequence>MAIDFLNPHDFQPLATALCWTLIHSLWQGLIVAMLTGIILLTTGRSRPALRYNLLAGLLLLFVVSNAFTFFIIYQNEINDLNVTFAAHSIANNSEIALARDHFLTQQFSTSFANGVSRFTDDYQMQIIMVWLTIFLFKSLRTVSGLMHLHRIRHTKVQAVNDAWNWQIRQAAARMGLYKKILLLESGILKVPVLQGFWRPVIIVPLGFFTSLPHEQVEAILLHEIAHVKRQDYLVNLLQSLAENIYFFNPAFLWLSKLIRLERENCCDELVIGVMKERGILVQALVAFQELRLSSSGLSFVGTSNHLLNRIKRIIYNKNKQLTTMETFSITSSLIAVAFISAVYFEPVKTIDTEPVAAIRQQAFTLKKATPGLDKPKVLAPTMTSKRIITNPKKLENDSASSISALLAELRAAIKAKDLKKAEQIHYKAYLLVWQEKSDIHSKRLEARMLADAFDKRKEQLSKNMTLANFQEQVVSTSSAILDKRNAEIDELHKEIEALAEENRQNRKAQEVQMQENLIEDLLAEGIITTRENLSYKLHNMFLIVNGVEQPESLHQKLKAKYLERSWTEWVYNWDGFTGLRFTGVRYNG</sequence>
<evidence type="ECO:0000259" key="3">
    <source>
        <dbReference type="Pfam" id="PF05569"/>
    </source>
</evidence>
<keyword evidence="1" id="KW-0175">Coiled coil</keyword>
<dbReference type="GO" id="GO:0008237">
    <property type="term" value="F:metallopeptidase activity"/>
    <property type="evidence" value="ECO:0007669"/>
    <property type="project" value="UniProtKB-KW"/>
</dbReference>
<dbReference type="RefSeq" id="WP_235163641.1">
    <property type="nucleotide sequence ID" value="NZ_CP098805.1"/>
</dbReference>
<keyword evidence="4" id="KW-0482">Metalloprotease</keyword>
<keyword evidence="2" id="KW-0812">Transmembrane</keyword>